<evidence type="ECO:0000313" key="1">
    <source>
        <dbReference type="EMBL" id="WEK35271.1"/>
    </source>
</evidence>
<accession>A0AAJ6BHK5</accession>
<name>A0AAJ6BHK5_9BACT</name>
<dbReference type="PANTHER" id="PTHR34129">
    <property type="entry name" value="BLR1139 PROTEIN"/>
    <property type="match status" value="1"/>
</dbReference>
<dbReference type="EMBL" id="CP119311">
    <property type="protein sequence ID" value="WEK35271.1"/>
    <property type="molecule type" value="Genomic_DNA"/>
</dbReference>
<dbReference type="AlphaFoldDB" id="A0AAJ6BHK5"/>
<dbReference type="SUPFAM" id="SSF56399">
    <property type="entry name" value="ADP-ribosylation"/>
    <property type="match status" value="1"/>
</dbReference>
<dbReference type="InterPro" id="IPR009297">
    <property type="entry name" value="DUF952"/>
</dbReference>
<gene>
    <name evidence="1" type="ORF">P0Y53_22500</name>
</gene>
<dbReference type="Gene3D" id="3.20.170.20">
    <property type="entry name" value="Protein of unknown function DUF952"/>
    <property type="match status" value="1"/>
</dbReference>
<sequence length="99" mass="11057">MPIIYHITSAPDWNEQKGSGLYASSSLKEEGFIHCSQEGQVAGVLDRYFKDRTGLVKLSIDTERLRSQLIYEWSPSIADTFPHIYGPINTDAVTAVDPL</sequence>
<proteinExistence type="predicted"/>
<organism evidence="1 2">
    <name type="scientific">Candidatus Pseudobacter hemicellulosilyticus</name>
    <dbReference type="NCBI Taxonomy" id="3121375"/>
    <lineage>
        <taxon>Bacteria</taxon>
        <taxon>Pseudomonadati</taxon>
        <taxon>Bacteroidota</taxon>
        <taxon>Chitinophagia</taxon>
        <taxon>Chitinophagales</taxon>
        <taxon>Chitinophagaceae</taxon>
        <taxon>Pseudobacter</taxon>
    </lineage>
</organism>
<dbReference type="Proteomes" id="UP001220610">
    <property type="component" value="Chromosome"/>
</dbReference>
<dbReference type="PANTHER" id="PTHR34129:SF1">
    <property type="entry name" value="DUF952 DOMAIN-CONTAINING PROTEIN"/>
    <property type="match status" value="1"/>
</dbReference>
<dbReference type="Pfam" id="PF06108">
    <property type="entry name" value="DUF952"/>
    <property type="match status" value="1"/>
</dbReference>
<protein>
    <submittedName>
        <fullName evidence="1">DUF952 domain-containing protein</fullName>
    </submittedName>
</protein>
<evidence type="ECO:0000313" key="2">
    <source>
        <dbReference type="Proteomes" id="UP001220610"/>
    </source>
</evidence>
<reference evidence="1" key="1">
    <citation type="submission" date="2023-03" db="EMBL/GenBank/DDBJ databases">
        <title>Andean soil-derived lignocellulolytic bacterial consortium as a source of novel taxa and putative plastic-active enzymes.</title>
        <authorList>
            <person name="Diaz-Garcia L."/>
            <person name="Chuvochina M."/>
            <person name="Feuerriegel G."/>
            <person name="Bunk B."/>
            <person name="Sproer C."/>
            <person name="Streit W.R."/>
            <person name="Rodriguez L.M."/>
            <person name="Overmann J."/>
            <person name="Jimenez D.J."/>
        </authorList>
    </citation>
    <scope>NUCLEOTIDE SEQUENCE</scope>
    <source>
        <strain evidence="1">MAG 7</strain>
    </source>
</reference>